<protein>
    <submittedName>
        <fullName evidence="2">Methyltransferase</fullName>
    </submittedName>
</protein>
<dbReference type="SUPFAM" id="SSF53335">
    <property type="entry name" value="S-adenosyl-L-methionine-dependent methyltransferases"/>
    <property type="match status" value="1"/>
</dbReference>
<dbReference type="InterPro" id="IPR025714">
    <property type="entry name" value="Methyltranfer_dom"/>
</dbReference>
<keyword evidence="3" id="KW-1185">Reference proteome</keyword>
<keyword evidence="2" id="KW-0808">Transferase</keyword>
<proteinExistence type="predicted"/>
<evidence type="ECO:0000259" key="1">
    <source>
        <dbReference type="Pfam" id="PF13679"/>
    </source>
</evidence>
<sequence>MAIVNPSTRFQRLDKLLFDTRQYWQIVAFEHLTIPWSHLAPQLQQLSDSAVCALDNDPQAHRDFFKGVIPELEELHALCALPRIQGHRDELPFWLSNGIKGRKLEQLQDFVAAINETKASVLEWCAGKGHLGRMLAYHGAPEVNSIELQADLCRQGEESAKRQDLNLHFHCADVLKDDIHHHFVENRHGIALHACGELHRVFMRQAVENGMKKLSLSPCCYHLFTPPLYEAMSEEAQSSPLNLSHHDMKLALQETVTAPGRVAEIRKKEVSWRLGFDALRRELQGDNHYLSVPSVNKAIFSGAFSEFCDWAAAQKQLTLPVNIDFDKYERIGRERKQVTDRIELVRHLFRRAIEIWLVLDRVLYLQAAGYDVSLSTFCEKSLTPRNILIQADYQPESH</sequence>
<dbReference type="GO" id="GO:0032259">
    <property type="term" value="P:methylation"/>
    <property type="evidence" value="ECO:0007669"/>
    <property type="project" value="UniProtKB-KW"/>
</dbReference>
<dbReference type="Proteomes" id="UP000228621">
    <property type="component" value="Unassembled WGS sequence"/>
</dbReference>
<dbReference type="PANTHER" id="PTHR13369">
    <property type="match status" value="1"/>
</dbReference>
<organism evidence="2 3">
    <name type="scientific">Pseudoalteromonas piscicida</name>
    <dbReference type="NCBI Taxonomy" id="43662"/>
    <lineage>
        <taxon>Bacteria</taxon>
        <taxon>Pseudomonadati</taxon>
        <taxon>Pseudomonadota</taxon>
        <taxon>Gammaproteobacteria</taxon>
        <taxon>Alteromonadales</taxon>
        <taxon>Pseudoalteromonadaceae</taxon>
        <taxon>Pseudoalteromonas</taxon>
    </lineage>
</organism>
<dbReference type="InterPro" id="IPR029063">
    <property type="entry name" value="SAM-dependent_MTases_sf"/>
</dbReference>
<dbReference type="RefSeq" id="WP_099642947.1">
    <property type="nucleotide sequence ID" value="NZ_NKHF01000072.1"/>
</dbReference>
<feature type="domain" description="Methyltransferase" evidence="1">
    <location>
        <begin position="105"/>
        <end position="224"/>
    </location>
</feature>
<keyword evidence="2" id="KW-0489">Methyltransferase</keyword>
<name>A0A2A5JMX6_PSEO7</name>
<dbReference type="AlphaFoldDB" id="A0A2A5JMX6"/>
<dbReference type="GO" id="GO:0008168">
    <property type="term" value="F:methyltransferase activity"/>
    <property type="evidence" value="ECO:0007669"/>
    <property type="project" value="UniProtKB-KW"/>
</dbReference>
<dbReference type="EMBL" id="NKHF01000072">
    <property type="protein sequence ID" value="PCK30786.1"/>
    <property type="molecule type" value="Genomic_DNA"/>
</dbReference>
<evidence type="ECO:0000313" key="2">
    <source>
        <dbReference type="EMBL" id="PCK30786.1"/>
    </source>
</evidence>
<dbReference type="Pfam" id="PF13679">
    <property type="entry name" value="Methyltransf_32"/>
    <property type="match status" value="1"/>
</dbReference>
<gene>
    <name evidence="2" type="ORF">CEX98_15465</name>
</gene>
<evidence type="ECO:0000313" key="3">
    <source>
        <dbReference type="Proteomes" id="UP000228621"/>
    </source>
</evidence>
<comment type="caution">
    <text evidence="2">The sequence shown here is derived from an EMBL/GenBank/DDBJ whole genome shotgun (WGS) entry which is preliminary data.</text>
</comment>
<dbReference type="Gene3D" id="3.40.50.150">
    <property type="entry name" value="Vaccinia Virus protein VP39"/>
    <property type="match status" value="1"/>
</dbReference>
<dbReference type="OrthoDB" id="5298194at2"/>
<reference evidence="3" key="1">
    <citation type="journal article" date="2019" name="Genome Announc.">
        <title>Draft Genome Sequence of Pseudoalteromonas piscicida Strain 36Y ROTHPW, an Hypersaline Seawater Isolate from the South Coast of Sonora, Mexico.</title>
        <authorList>
            <person name="Sanchez-Diaz R."/>
            <person name="Molina-Garza Z.J."/>
            <person name="Cruz-Suarez L.E."/>
            <person name="Selvin J."/>
            <person name="Kiran G.S."/>
            <person name="Ibarra-Gamez J.C."/>
            <person name="Gomez-Gil B."/>
            <person name="Galaviz-Silva L."/>
        </authorList>
    </citation>
    <scope>NUCLEOTIDE SEQUENCE [LARGE SCALE GENOMIC DNA]</scope>
    <source>
        <strain evidence="3">36Y_RITHPW</strain>
    </source>
</reference>
<dbReference type="PANTHER" id="PTHR13369:SF0">
    <property type="entry name" value="GLUTATHIONE S-TRANSFERASE C-TERMINAL DOMAIN-CONTAINING PROTEIN"/>
    <property type="match status" value="1"/>
</dbReference>
<accession>A0A2A5JMX6</accession>